<evidence type="ECO:0000256" key="1">
    <source>
        <dbReference type="SAM" id="Phobius"/>
    </source>
</evidence>
<dbReference type="InterPro" id="IPR009269">
    <property type="entry name" value="NKAP_C"/>
</dbReference>
<feature type="transmembrane region" description="Helical" evidence="1">
    <location>
        <begin position="12"/>
        <end position="35"/>
    </location>
</feature>
<name>A0ABY6LBC4_9ARAC</name>
<dbReference type="Proteomes" id="UP001235939">
    <property type="component" value="Chromosome 16"/>
</dbReference>
<evidence type="ECO:0000313" key="4">
    <source>
        <dbReference type="Proteomes" id="UP001235939"/>
    </source>
</evidence>
<evidence type="ECO:0000259" key="2">
    <source>
        <dbReference type="Pfam" id="PF06047"/>
    </source>
</evidence>
<feature type="domain" description="NF-kappa-B-activating protein C-terminal" evidence="2">
    <location>
        <begin position="132"/>
        <end position="183"/>
    </location>
</feature>
<keyword evidence="1" id="KW-1133">Transmembrane helix</keyword>
<sequence>MWCTYSKSSRLLLPTMIIMACTMCTSTLTLIFTCVDMWCTYSKSSRLLLPTMIIMACTMCTSVLLCETSEHRTPTTRESSSLVWTSVERFYSRPVLIAELNQLTRNFHAEVESGSLAIDVGLKWRRDRPNFDQIASFEASGYVMSASRHRRMETVRLNRRTRSTAWTRSESWPCSNKEKRQNKILTHRTSKNS</sequence>
<reference evidence="3 4" key="1">
    <citation type="submission" date="2022-01" db="EMBL/GenBank/DDBJ databases">
        <title>A chromosomal length assembly of Cordylochernes scorpioides.</title>
        <authorList>
            <person name="Zeh D."/>
            <person name="Zeh J."/>
        </authorList>
    </citation>
    <scope>NUCLEOTIDE SEQUENCE [LARGE SCALE GENOMIC DNA]</scope>
    <source>
        <strain evidence="3">IN4F17</strain>
        <tissue evidence="3">Whole Body</tissue>
    </source>
</reference>
<keyword evidence="1" id="KW-0472">Membrane</keyword>
<proteinExistence type="predicted"/>
<organism evidence="3 4">
    <name type="scientific">Cordylochernes scorpioides</name>
    <dbReference type="NCBI Taxonomy" id="51811"/>
    <lineage>
        <taxon>Eukaryota</taxon>
        <taxon>Metazoa</taxon>
        <taxon>Ecdysozoa</taxon>
        <taxon>Arthropoda</taxon>
        <taxon>Chelicerata</taxon>
        <taxon>Arachnida</taxon>
        <taxon>Pseudoscorpiones</taxon>
        <taxon>Cheliferoidea</taxon>
        <taxon>Chernetidae</taxon>
        <taxon>Cordylochernes</taxon>
    </lineage>
</organism>
<evidence type="ECO:0000313" key="3">
    <source>
        <dbReference type="EMBL" id="UYV78447.1"/>
    </source>
</evidence>
<dbReference type="EMBL" id="CP092878">
    <property type="protein sequence ID" value="UYV78447.1"/>
    <property type="molecule type" value="Genomic_DNA"/>
</dbReference>
<accession>A0ABY6LBC4</accession>
<keyword evidence="4" id="KW-1185">Reference proteome</keyword>
<gene>
    <name evidence="3" type="ORF">LAZ67_16001414</name>
</gene>
<feature type="transmembrane region" description="Helical" evidence="1">
    <location>
        <begin position="47"/>
        <end position="65"/>
    </location>
</feature>
<dbReference type="PROSITE" id="PS51257">
    <property type="entry name" value="PROKAR_LIPOPROTEIN"/>
    <property type="match status" value="1"/>
</dbReference>
<dbReference type="Pfam" id="PF06047">
    <property type="entry name" value="Nkap_C"/>
    <property type="match status" value="1"/>
</dbReference>
<keyword evidence="1" id="KW-0812">Transmembrane</keyword>
<protein>
    <submittedName>
        <fullName evidence="3">NKAPL</fullName>
    </submittedName>
</protein>